<dbReference type="Proteomes" id="UP000052012">
    <property type="component" value="Unassembled WGS sequence"/>
</dbReference>
<comment type="caution">
    <text evidence="4">Lacks conserved residue(s) required for the propagation of feature annotation.</text>
</comment>
<dbReference type="EC" id="6.3.4.-" evidence="4"/>
<sequence length="374" mass="43567">MLKAVGIISEYNPFHNGHLYQLRQAKKITNADLTVVVMSGNWVQRGEPAIFDKWSRTRMAIKSGVDLVVELPFQCAVQPADLFAKYAVNILGHLKCDYLSFGCENYHINFKELGNFKIQDSIKNNLKSSMPYASAIREYVFEKTGQSISSPNDILGMNYSVANKSLEHPMQIFPVKRLGAEHDDLKLNIHKNISSASAIRSSIFHKKKNFNDYLPSYYNDFNFDDFINWDDLFPYLKYRIITSSLSDLKQVYQVNEGLEFKLKKEITSSNTFEEFMSKIKSKRYTYARLRRLCCYILVNYKDDAIFDYVRILGFNQTGRTYLKQIKKSVDVPIISRANKKNLNDELKYEYKAGFMISLITHENEDLYRFPLIYK</sequence>
<dbReference type="EMBL" id="AYYQ01000031">
    <property type="protein sequence ID" value="KRM68115.1"/>
    <property type="molecule type" value="Genomic_DNA"/>
</dbReference>
<feature type="binding site" evidence="4">
    <location>
        <position position="102"/>
    </location>
    <ligand>
        <name>ATP</name>
        <dbReference type="ChEBI" id="CHEBI:30616"/>
    </ligand>
</feature>
<dbReference type="HAMAP" id="MF_01539">
    <property type="entry name" value="TmcAL"/>
    <property type="match status" value="1"/>
</dbReference>
<gene>
    <name evidence="4" type="primary">tmcAL</name>
    <name evidence="5" type="ORF">FD06_GL000234</name>
</gene>
<dbReference type="PATRIC" id="fig|1423781.4.peg.237"/>
<reference evidence="5 6" key="1">
    <citation type="journal article" date="2015" name="Genome Announc.">
        <title>Expanding the biotechnology potential of lactobacilli through comparative genomics of 213 strains and associated genera.</title>
        <authorList>
            <person name="Sun Z."/>
            <person name="Harris H.M."/>
            <person name="McCann A."/>
            <person name="Guo C."/>
            <person name="Argimon S."/>
            <person name="Zhang W."/>
            <person name="Yang X."/>
            <person name="Jeffery I.B."/>
            <person name="Cooney J.C."/>
            <person name="Kagawa T.F."/>
            <person name="Liu W."/>
            <person name="Song Y."/>
            <person name="Salvetti E."/>
            <person name="Wrobel A."/>
            <person name="Rasinkangas P."/>
            <person name="Parkhill J."/>
            <person name="Rea M.C."/>
            <person name="O'Sullivan O."/>
            <person name="Ritari J."/>
            <person name="Douillard F.P."/>
            <person name="Paul Ross R."/>
            <person name="Yang R."/>
            <person name="Briner A.E."/>
            <person name="Felis G.E."/>
            <person name="de Vos W.M."/>
            <person name="Barrangou R."/>
            <person name="Klaenhammer T.R."/>
            <person name="Caufield P.W."/>
            <person name="Cui Y."/>
            <person name="Zhang H."/>
            <person name="O'Toole P.W."/>
        </authorList>
    </citation>
    <scope>NUCLEOTIDE SEQUENCE [LARGE SCALE GENOMIC DNA]</scope>
    <source>
        <strain evidence="5 6">DSM 23829</strain>
    </source>
</reference>
<dbReference type="GO" id="GO:0005524">
    <property type="term" value="F:ATP binding"/>
    <property type="evidence" value="ECO:0007669"/>
    <property type="project" value="UniProtKB-KW"/>
</dbReference>
<proteinExistence type="inferred from homology"/>
<evidence type="ECO:0000256" key="4">
    <source>
        <dbReference type="HAMAP-Rule" id="MF_01539"/>
    </source>
</evidence>
<comment type="similarity">
    <text evidence="4">Belongs to the TmcAL family.</text>
</comment>
<organism evidence="5 6">
    <name type="scientific">Apilactobacillus ozensis DSM 23829 = JCM 17196</name>
    <dbReference type="NCBI Taxonomy" id="1423781"/>
    <lineage>
        <taxon>Bacteria</taxon>
        <taxon>Bacillati</taxon>
        <taxon>Bacillota</taxon>
        <taxon>Bacilli</taxon>
        <taxon>Lactobacillales</taxon>
        <taxon>Lactobacillaceae</taxon>
        <taxon>Apilactobacillus</taxon>
    </lineage>
</organism>
<dbReference type="NCBIfam" id="TIGR00125">
    <property type="entry name" value="cyt_tran_rel"/>
    <property type="match status" value="1"/>
</dbReference>
<feature type="binding site" evidence="4">
    <location>
        <begin position="8"/>
        <end position="21"/>
    </location>
    <ligand>
        <name>ATP</name>
        <dbReference type="ChEBI" id="CHEBI:30616"/>
    </ligand>
</feature>
<dbReference type="GO" id="GO:0006400">
    <property type="term" value="P:tRNA modification"/>
    <property type="evidence" value="ECO:0007669"/>
    <property type="project" value="UniProtKB-UniRule"/>
</dbReference>
<dbReference type="Pfam" id="PF05636">
    <property type="entry name" value="HIGH_NTase1"/>
    <property type="match status" value="1"/>
</dbReference>
<comment type="subcellular location">
    <subcellularLocation>
        <location evidence="4">Cytoplasm</location>
    </subcellularLocation>
</comment>
<keyword evidence="6" id="KW-1185">Reference proteome</keyword>
<dbReference type="RefSeq" id="WP_056966446.1">
    <property type="nucleotide sequence ID" value="NZ_AYYQ01000031.1"/>
</dbReference>
<keyword evidence="4" id="KW-0547">Nucleotide-binding</keyword>
<comment type="function">
    <text evidence="4">Catalyzes the formation of N(4)-acetylcytidine (ac(4)C) at the wobble position of elongator tRNA(Met), using acetate and ATP as substrates. First activates an acetate ion to form acetyladenylate (Ac-AMP) and then transfers the acetyl group to tRNA to form ac(4)C34.</text>
</comment>
<dbReference type="GO" id="GO:0016879">
    <property type="term" value="F:ligase activity, forming carbon-nitrogen bonds"/>
    <property type="evidence" value="ECO:0007669"/>
    <property type="project" value="UniProtKB-UniRule"/>
</dbReference>
<dbReference type="NCBIfam" id="NF010191">
    <property type="entry name" value="PRK13670.1"/>
    <property type="match status" value="1"/>
</dbReference>
<protein>
    <recommendedName>
        <fullName evidence="4">tRNA(Met) cytidine acetate ligase</fullName>
        <ecNumber evidence="4">6.3.4.-</ecNumber>
    </recommendedName>
</protein>
<dbReference type="PANTHER" id="PTHR37825">
    <property type="entry name" value="TRNA(MET) CYTIDINE ACETATE LIGASE"/>
    <property type="match status" value="1"/>
</dbReference>
<evidence type="ECO:0000313" key="5">
    <source>
        <dbReference type="EMBL" id="KRM68115.1"/>
    </source>
</evidence>
<dbReference type="GO" id="GO:0016740">
    <property type="term" value="F:transferase activity"/>
    <property type="evidence" value="ECO:0007669"/>
    <property type="project" value="UniProtKB-KW"/>
</dbReference>
<dbReference type="InterPro" id="IPR008513">
    <property type="entry name" value="tRNA(Met)_cyd_acetate_ligase"/>
</dbReference>
<dbReference type="GO" id="GO:0000049">
    <property type="term" value="F:tRNA binding"/>
    <property type="evidence" value="ECO:0007669"/>
    <property type="project" value="UniProtKB-KW"/>
</dbReference>
<keyword evidence="2 4" id="KW-0819">tRNA processing</keyword>
<evidence type="ECO:0000256" key="2">
    <source>
        <dbReference type="ARBA" id="ARBA00022694"/>
    </source>
</evidence>
<keyword evidence="4" id="KW-0067">ATP-binding</keyword>
<keyword evidence="4" id="KW-0820">tRNA-binding</keyword>
<name>A0A0R2AY25_9LACO</name>
<evidence type="ECO:0000256" key="3">
    <source>
        <dbReference type="ARBA" id="ARBA00022884"/>
    </source>
</evidence>
<comment type="catalytic activity">
    <reaction evidence="4">
        <text>cytidine(34) in elongator tRNA(Met) + acetate + ATP = N(4)-acetylcytidine(34) in elongator tRNA(Met) + AMP + diphosphate</text>
        <dbReference type="Rhea" id="RHEA:58144"/>
        <dbReference type="Rhea" id="RHEA-COMP:10693"/>
        <dbReference type="Rhea" id="RHEA-COMP:10694"/>
        <dbReference type="ChEBI" id="CHEBI:30089"/>
        <dbReference type="ChEBI" id="CHEBI:30616"/>
        <dbReference type="ChEBI" id="CHEBI:33019"/>
        <dbReference type="ChEBI" id="CHEBI:74900"/>
        <dbReference type="ChEBI" id="CHEBI:82748"/>
        <dbReference type="ChEBI" id="CHEBI:456215"/>
    </reaction>
</comment>
<dbReference type="Gene3D" id="3.40.50.620">
    <property type="entry name" value="HUPs"/>
    <property type="match status" value="1"/>
</dbReference>
<comment type="caution">
    <text evidence="5">The sequence shown here is derived from an EMBL/GenBank/DDBJ whole genome shotgun (WGS) entry which is preliminary data.</text>
</comment>
<dbReference type="SUPFAM" id="SSF52374">
    <property type="entry name" value="Nucleotidylyl transferase"/>
    <property type="match status" value="1"/>
</dbReference>
<keyword evidence="5" id="KW-0808">Transferase</keyword>
<dbReference type="InterPro" id="IPR014729">
    <property type="entry name" value="Rossmann-like_a/b/a_fold"/>
</dbReference>
<dbReference type="GO" id="GO:0005737">
    <property type="term" value="C:cytoplasm"/>
    <property type="evidence" value="ECO:0007669"/>
    <property type="project" value="UniProtKB-SubCell"/>
</dbReference>
<dbReference type="PANTHER" id="PTHR37825:SF1">
    <property type="entry name" value="TRNA(MET) CYTIDINE ACETATE LIGASE"/>
    <property type="match status" value="1"/>
</dbReference>
<feature type="binding site" evidence="4">
    <location>
        <position position="152"/>
    </location>
    <ligand>
        <name>ATP</name>
        <dbReference type="ChEBI" id="CHEBI:30616"/>
    </ligand>
</feature>
<keyword evidence="3 4" id="KW-0694">RNA-binding</keyword>
<keyword evidence="1 4" id="KW-0436">Ligase</keyword>
<accession>A0A0R2AY25</accession>
<dbReference type="STRING" id="1423781.FD06_GL000234"/>
<dbReference type="InterPro" id="IPR004821">
    <property type="entry name" value="Cyt_trans-like"/>
</dbReference>
<evidence type="ECO:0000313" key="6">
    <source>
        <dbReference type="Proteomes" id="UP000052012"/>
    </source>
</evidence>
<keyword evidence="4" id="KW-0963">Cytoplasm</keyword>
<dbReference type="OrthoDB" id="9769796at2"/>
<dbReference type="AlphaFoldDB" id="A0A0R2AY25"/>
<feature type="binding site" evidence="4">
    <location>
        <position position="177"/>
    </location>
    <ligand>
        <name>ATP</name>
        <dbReference type="ChEBI" id="CHEBI:30616"/>
    </ligand>
</feature>
<evidence type="ECO:0000256" key="1">
    <source>
        <dbReference type="ARBA" id="ARBA00022598"/>
    </source>
</evidence>